<dbReference type="NCBIfam" id="TIGR00055">
    <property type="entry name" value="uppS"/>
    <property type="match status" value="1"/>
</dbReference>
<evidence type="ECO:0000256" key="1">
    <source>
        <dbReference type="ARBA" id="ARBA00022679"/>
    </source>
</evidence>
<protein>
    <submittedName>
        <fullName evidence="3">Isoprenyl transferase</fullName>
    </submittedName>
</protein>
<gene>
    <name evidence="3" type="ORF">UU38_C0005G0002</name>
</gene>
<dbReference type="InterPro" id="IPR036424">
    <property type="entry name" value="UPP_synth-like_sf"/>
</dbReference>
<dbReference type="Gene3D" id="3.40.1180.10">
    <property type="entry name" value="Decaprenyl diphosphate synthase-like"/>
    <property type="match status" value="1"/>
</dbReference>
<dbReference type="Proteomes" id="UP000033918">
    <property type="component" value="Unassembled WGS sequence"/>
</dbReference>
<dbReference type="Pfam" id="PF01255">
    <property type="entry name" value="Prenyltransf"/>
    <property type="match status" value="1"/>
</dbReference>
<organism evidence="3 4">
    <name type="scientific">Candidatus Wolfebacteria bacterium GW2011_GWB1_41_12</name>
    <dbReference type="NCBI Taxonomy" id="1619006"/>
    <lineage>
        <taxon>Bacteria</taxon>
        <taxon>Candidatus Wolfeibacteriota</taxon>
    </lineage>
</organism>
<name>A0A0G0UIB0_9BACT</name>
<sequence>MKIPYFTFWGCSIDNVVKRPKTEVNFLFKLFESNFKKLLKDKDIEKNKVKINVFGRWQEIFPKSLNNTIKEVIEKTEDYYNHQLTFLMAYSGVDEMTSAIQRIAELRIKNSGLKIDEKLIKNNLWTKNLPAIDLIIRTGGESHLSSGFMMWDIADAHLHFTETLWPDFFVEKFKEVLADFGKIERRFGK</sequence>
<accession>A0A0G0UIB0</accession>
<comment type="caution">
    <text evidence="3">The sequence shown here is derived from an EMBL/GenBank/DDBJ whole genome shotgun (WGS) entry which is preliminary data.</text>
</comment>
<dbReference type="PANTHER" id="PTHR10291:SF43">
    <property type="entry name" value="DEHYDRODOLICHYL DIPHOSPHATE SYNTHASE COMPLEX SUBUNIT DHDDS"/>
    <property type="match status" value="1"/>
</dbReference>
<dbReference type="CDD" id="cd00475">
    <property type="entry name" value="Cis_IPPS"/>
    <property type="match status" value="1"/>
</dbReference>
<dbReference type="AlphaFoldDB" id="A0A0G0UIB0"/>
<dbReference type="EMBL" id="LCAK01000005">
    <property type="protein sequence ID" value="KKR88563.1"/>
    <property type="molecule type" value="Genomic_DNA"/>
</dbReference>
<dbReference type="GO" id="GO:0045547">
    <property type="term" value="F:ditrans,polycis-polyprenyl diphosphate synthase [(2E,6E)-farnesyl diphosphate specific] activity"/>
    <property type="evidence" value="ECO:0007669"/>
    <property type="project" value="TreeGrafter"/>
</dbReference>
<dbReference type="SUPFAM" id="SSF64005">
    <property type="entry name" value="Undecaprenyl diphosphate synthase"/>
    <property type="match status" value="1"/>
</dbReference>
<dbReference type="PANTHER" id="PTHR10291">
    <property type="entry name" value="DEHYDRODOLICHYL DIPHOSPHATE SYNTHASE FAMILY MEMBER"/>
    <property type="match status" value="1"/>
</dbReference>
<evidence type="ECO:0000313" key="4">
    <source>
        <dbReference type="Proteomes" id="UP000033918"/>
    </source>
</evidence>
<evidence type="ECO:0000313" key="3">
    <source>
        <dbReference type="EMBL" id="KKR88563.1"/>
    </source>
</evidence>
<dbReference type="InterPro" id="IPR001441">
    <property type="entry name" value="UPP_synth-like"/>
</dbReference>
<keyword evidence="1 3" id="KW-0808">Transferase</keyword>
<proteinExistence type="inferred from homology"/>
<dbReference type="GO" id="GO:0016094">
    <property type="term" value="P:polyprenol biosynthetic process"/>
    <property type="evidence" value="ECO:0007669"/>
    <property type="project" value="TreeGrafter"/>
</dbReference>
<dbReference type="PATRIC" id="fig|1619006.3.peg.637"/>
<evidence type="ECO:0000256" key="2">
    <source>
        <dbReference type="ARBA" id="ARBA00038453"/>
    </source>
</evidence>
<reference evidence="3 4" key="1">
    <citation type="journal article" date="2015" name="Nature">
        <title>rRNA introns, odd ribosomes, and small enigmatic genomes across a large radiation of phyla.</title>
        <authorList>
            <person name="Brown C.T."/>
            <person name="Hug L.A."/>
            <person name="Thomas B.C."/>
            <person name="Sharon I."/>
            <person name="Castelle C.J."/>
            <person name="Singh A."/>
            <person name="Wilkins M.J."/>
            <person name="Williams K.H."/>
            <person name="Banfield J.F."/>
        </authorList>
    </citation>
    <scope>NUCLEOTIDE SEQUENCE [LARGE SCALE GENOMIC DNA]</scope>
</reference>
<comment type="similarity">
    <text evidence="2">Belongs to the UPP synthase family. Z-FPP synthase subfamily.</text>
</comment>